<dbReference type="EMBL" id="JAODOQ010000001">
    <property type="protein sequence ID" value="MCT8987930.1"/>
    <property type="molecule type" value="Genomic_DNA"/>
</dbReference>
<dbReference type="Proteomes" id="UP001431192">
    <property type="component" value="Unassembled WGS sequence"/>
</dbReference>
<name>A0ABT2P5J4_9GAMM</name>
<protein>
    <submittedName>
        <fullName evidence="1">Uncharacterized protein</fullName>
    </submittedName>
</protein>
<comment type="caution">
    <text evidence="1">The sequence shown here is derived from an EMBL/GenBank/DDBJ whole genome shotgun (WGS) entry which is preliminary data.</text>
</comment>
<gene>
    <name evidence="1" type="ORF">N4T56_17465</name>
</gene>
<accession>A0ABT2P5J4</accession>
<evidence type="ECO:0000313" key="1">
    <source>
        <dbReference type="EMBL" id="MCT8987930.1"/>
    </source>
</evidence>
<sequence>MKNAAIEKLKNIPGFTKLTAKLERESQEILNDANNKVSKAIAAVTDHSDKERDEKTA</sequence>
<reference evidence="1" key="1">
    <citation type="submission" date="2022-09" db="EMBL/GenBank/DDBJ databases">
        <title>Shewanella sp. KJ10-1 sp.nov, isolated from marine algae.</title>
        <authorList>
            <person name="Butt M."/>
            <person name="Lee J.K."/>
            <person name="Kim J.M."/>
            <person name="Choi D.G."/>
        </authorList>
    </citation>
    <scope>NUCLEOTIDE SEQUENCE</scope>
    <source>
        <strain evidence="1">KJ10-1</strain>
    </source>
</reference>
<evidence type="ECO:0000313" key="2">
    <source>
        <dbReference type="Proteomes" id="UP001431192"/>
    </source>
</evidence>
<keyword evidence="2" id="KW-1185">Reference proteome</keyword>
<proteinExistence type="predicted"/>
<dbReference type="RefSeq" id="WP_261734125.1">
    <property type="nucleotide sequence ID" value="NZ_JAODOQ010000001.1"/>
</dbReference>
<organism evidence="1 2">
    <name type="scientific">Shewanella phaeophyticola</name>
    <dbReference type="NCBI Taxonomy" id="2978345"/>
    <lineage>
        <taxon>Bacteria</taxon>
        <taxon>Pseudomonadati</taxon>
        <taxon>Pseudomonadota</taxon>
        <taxon>Gammaproteobacteria</taxon>
        <taxon>Alteromonadales</taxon>
        <taxon>Shewanellaceae</taxon>
        <taxon>Shewanella</taxon>
    </lineage>
</organism>